<accession>A0A6B9ZE15</accession>
<dbReference type="KEGG" id="chih:GWR21_03890"/>
<dbReference type="AlphaFoldDB" id="A0A6B9ZE15"/>
<dbReference type="EMBL" id="CP048113">
    <property type="protein sequence ID" value="QHS58773.1"/>
    <property type="molecule type" value="Genomic_DNA"/>
</dbReference>
<keyword evidence="3" id="KW-1185">Reference proteome</keyword>
<feature type="signal peptide" evidence="1">
    <location>
        <begin position="1"/>
        <end position="18"/>
    </location>
</feature>
<sequence>MKQLFISILFLLPVSAFAQEKVEQYCEVVAQARMMSNKVTIDVDFGEERRLFEMKDHRIKDELGKVKKFNSVVDALNYMGGIGWKLVNAFPITSSTGTNVYHFYFKREFDKSELDTDKSTETK</sequence>
<organism evidence="2 3">
    <name type="scientific">Chitinophaga agri</name>
    <dbReference type="NCBI Taxonomy" id="2703787"/>
    <lineage>
        <taxon>Bacteria</taxon>
        <taxon>Pseudomonadati</taxon>
        <taxon>Bacteroidota</taxon>
        <taxon>Chitinophagia</taxon>
        <taxon>Chitinophagales</taxon>
        <taxon>Chitinophagaceae</taxon>
        <taxon>Chitinophaga</taxon>
    </lineage>
</organism>
<name>A0A6B9ZE15_9BACT</name>
<protein>
    <recommendedName>
        <fullName evidence="4">DUF4177 domain-containing protein</fullName>
    </recommendedName>
</protein>
<proteinExistence type="predicted"/>
<evidence type="ECO:0000256" key="1">
    <source>
        <dbReference type="SAM" id="SignalP"/>
    </source>
</evidence>
<evidence type="ECO:0000313" key="3">
    <source>
        <dbReference type="Proteomes" id="UP000476411"/>
    </source>
</evidence>
<evidence type="ECO:0008006" key="4">
    <source>
        <dbReference type="Google" id="ProtNLM"/>
    </source>
</evidence>
<keyword evidence="1" id="KW-0732">Signal</keyword>
<dbReference type="RefSeq" id="WP_162330476.1">
    <property type="nucleotide sequence ID" value="NZ_CP048113.1"/>
</dbReference>
<feature type="chain" id="PRO_5025398452" description="DUF4177 domain-containing protein" evidence="1">
    <location>
        <begin position="19"/>
        <end position="123"/>
    </location>
</feature>
<evidence type="ECO:0000313" key="2">
    <source>
        <dbReference type="EMBL" id="QHS58773.1"/>
    </source>
</evidence>
<reference evidence="2 3" key="1">
    <citation type="submission" date="2020-01" db="EMBL/GenBank/DDBJ databases">
        <title>Complete genome sequence of Chitinophaga sp. H33E-04 isolated from quinoa roots.</title>
        <authorList>
            <person name="Weon H.-Y."/>
            <person name="Lee S.A."/>
        </authorList>
    </citation>
    <scope>NUCLEOTIDE SEQUENCE [LARGE SCALE GENOMIC DNA]</scope>
    <source>
        <strain evidence="2 3">H33E-04</strain>
    </source>
</reference>
<gene>
    <name evidence="2" type="ORF">GWR21_03890</name>
</gene>
<dbReference type="Proteomes" id="UP000476411">
    <property type="component" value="Chromosome"/>
</dbReference>